<sequence length="434" mass="48869">MNRVTTRVTMLPIEVEITRIGNMDRSDFKRQYIRKVLSWDFVYCTHSTMMRTQGRVLKINLDSYSAEARFEAAESLINEIHTKIQYTSENLNPIGLIVLFGFTFSPYSARPSFLAIPEQMFFWSDGVAWKIDATICHNLSEPSRIFKWPKSISFKMGDFRQEDYKHAITNVVNKLLNADISKVVLARDIIAEIHDDFDPEAHAIDLDEAIQRLMNTANGTVFVFDGLFGASPEVLLRTDGNSGFEVSILAGSMSANHPKHVIHNCAASPPYKALDETYLDEKLRLEHSFALNPTLERLSTLMNTAPTVNSYKIRRFTHITHVASFISGTFKPNISPLRALSHIHPTGAIAGEPRERALEIIKEIEPFDRELYGGAIGWIGQDSSCEFTLPIRCAQLNRGHIKAFAGCGIVKSSIPQKELEESTLKFKTIIDAIS</sequence>
<dbReference type="EC" id="5.4.4.2" evidence="2"/>
<dbReference type="Pfam" id="PF00425">
    <property type="entry name" value="Chorismate_bind"/>
    <property type="match status" value="1"/>
</dbReference>
<dbReference type="EMBL" id="AE014184">
    <property type="protein sequence ID" value="AAO44149.1"/>
    <property type="molecule type" value="Genomic_DNA"/>
</dbReference>
<proteinExistence type="predicted"/>
<dbReference type="HOGENOM" id="CLU_645485_0_0_11"/>
<keyword evidence="2" id="KW-0413">Isomerase</keyword>
<dbReference type="PANTHER" id="PTHR42839">
    <property type="entry name" value="ISOCHORISMATE SYNTHASE ENTC"/>
    <property type="match status" value="1"/>
</dbReference>
<dbReference type="KEGG" id="twh:TWT_052"/>
<keyword evidence="3" id="KW-1185">Reference proteome</keyword>
<dbReference type="Proteomes" id="UP000002200">
    <property type="component" value="Chromosome"/>
</dbReference>
<dbReference type="GO" id="GO:0008909">
    <property type="term" value="F:isochorismate synthase activity"/>
    <property type="evidence" value="ECO:0007669"/>
    <property type="project" value="UniProtKB-EC"/>
</dbReference>
<dbReference type="STRING" id="203267.TWT_052"/>
<reference evidence="2 3" key="1">
    <citation type="journal article" date="2003" name="Genome Res.">
        <title>Tropheryma whipplei twist: a human pathogenic Actinobacteria with a reduced genome.</title>
        <authorList>
            <person name="Raoult D."/>
            <person name="Ogata H."/>
            <person name="Audic S."/>
            <person name="Robert C."/>
            <person name="Suhre K."/>
            <person name="Drancourt M."/>
            <person name="Claverie J.-M."/>
        </authorList>
    </citation>
    <scope>NUCLEOTIDE SEQUENCE [LARGE SCALE GENOMIC DNA]</scope>
    <source>
        <strain evidence="2 3">Twist</strain>
    </source>
</reference>
<evidence type="ECO:0000313" key="3">
    <source>
        <dbReference type="Proteomes" id="UP000002200"/>
    </source>
</evidence>
<dbReference type="InterPro" id="IPR015890">
    <property type="entry name" value="Chorismate_C"/>
</dbReference>
<dbReference type="Gene3D" id="3.60.120.10">
    <property type="entry name" value="Anthranilate synthase"/>
    <property type="match status" value="1"/>
</dbReference>
<name>Q83H14_TROWT</name>
<dbReference type="AlphaFoldDB" id="Q83H14"/>
<protein>
    <submittedName>
        <fullName evidence="2">Isochorismate synthase</fullName>
        <ecNumber evidence="2">5.4.4.2</ecNumber>
    </submittedName>
</protein>
<accession>Q83H14</accession>
<dbReference type="SUPFAM" id="SSF56322">
    <property type="entry name" value="ADC synthase"/>
    <property type="match status" value="1"/>
</dbReference>
<feature type="domain" description="Chorismate-utilising enzyme C-terminal" evidence="1">
    <location>
        <begin position="161"/>
        <end position="425"/>
    </location>
</feature>
<evidence type="ECO:0000259" key="1">
    <source>
        <dbReference type="Pfam" id="PF00425"/>
    </source>
</evidence>
<dbReference type="eggNOG" id="COG1169">
    <property type="taxonomic scope" value="Bacteria"/>
</dbReference>
<dbReference type="PANTHER" id="PTHR42839:SF2">
    <property type="entry name" value="ISOCHORISMATE SYNTHASE ENTC"/>
    <property type="match status" value="1"/>
</dbReference>
<gene>
    <name evidence="2" type="primary">menF</name>
    <name evidence="2" type="ordered locus">TWT_052</name>
</gene>
<evidence type="ECO:0000313" key="2">
    <source>
        <dbReference type="EMBL" id="AAO44149.1"/>
    </source>
</evidence>
<dbReference type="InterPro" id="IPR005801">
    <property type="entry name" value="ADC_synthase"/>
</dbReference>
<organism evidence="2 3">
    <name type="scientific">Tropheryma whipplei (strain Twist)</name>
    <name type="common">Whipple's bacillus</name>
    <dbReference type="NCBI Taxonomy" id="203267"/>
    <lineage>
        <taxon>Bacteria</taxon>
        <taxon>Bacillati</taxon>
        <taxon>Actinomycetota</taxon>
        <taxon>Actinomycetes</taxon>
        <taxon>Micrococcales</taxon>
        <taxon>Tropherymataceae</taxon>
        <taxon>Tropheryma</taxon>
    </lineage>
</organism>